<protein>
    <submittedName>
        <fullName evidence="2">Uncharacterized protein</fullName>
    </submittedName>
</protein>
<dbReference type="EMBL" id="CAWUPB010001197">
    <property type="protein sequence ID" value="CAK7356792.1"/>
    <property type="molecule type" value="Genomic_DNA"/>
</dbReference>
<keyword evidence="3" id="KW-1185">Reference proteome</keyword>
<dbReference type="PANTHER" id="PTHR36328:SF7">
    <property type="entry name" value="TRANSMEMBRANE PROTEIN"/>
    <property type="match status" value="1"/>
</dbReference>
<dbReference type="PANTHER" id="PTHR36328">
    <property type="entry name" value="TRANSMEMBRANE PROTEIN"/>
    <property type="match status" value="1"/>
</dbReference>
<evidence type="ECO:0000313" key="2">
    <source>
        <dbReference type="EMBL" id="CAK7356792.1"/>
    </source>
</evidence>
<dbReference type="AlphaFoldDB" id="A0AAV1SSN8"/>
<name>A0AAV1SSN8_9ROSI</name>
<proteinExistence type="predicted"/>
<dbReference type="Proteomes" id="UP001314170">
    <property type="component" value="Unassembled WGS sequence"/>
</dbReference>
<reference evidence="2 3" key="1">
    <citation type="submission" date="2024-01" db="EMBL/GenBank/DDBJ databases">
        <authorList>
            <person name="Waweru B."/>
        </authorList>
    </citation>
    <scope>NUCLEOTIDE SEQUENCE [LARGE SCALE GENOMIC DNA]</scope>
</reference>
<comment type="caution">
    <text evidence="2">The sequence shown here is derived from an EMBL/GenBank/DDBJ whole genome shotgun (WGS) entry which is preliminary data.</text>
</comment>
<feature type="signal peptide" evidence="1">
    <location>
        <begin position="1"/>
        <end position="28"/>
    </location>
</feature>
<organism evidence="2 3">
    <name type="scientific">Dovyalis caffra</name>
    <dbReference type="NCBI Taxonomy" id="77055"/>
    <lineage>
        <taxon>Eukaryota</taxon>
        <taxon>Viridiplantae</taxon>
        <taxon>Streptophyta</taxon>
        <taxon>Embryophyta</taxon>
        <taxon>Tracheophyta</taxon>
        <taxon>Spermatophyta</taxon>
        <taxon>Magnoliopsida</taxon>
        <taxon>eudicotyledons</taxon>
        <taxon>Gunneridae</taxon>
        <taxon>Pentapetalae</taxon>
        <taxon>rosids</taxon>
        <taxon>fabids</taxon>
        <taxon>Malpighiales</taxon>
        <taxon>Salicaceae</taxon>
        <taxon>Flacourtieae</taxon>
        <taxon>Dovyalis</taxon>
    </lineage>
</organism>
<keyword evidence="1" id="KW-0732">Signal</keyword>
<gene>
    <name evidence="2" type="ORF">DCAF_LOCUS27073</name>
</gene>
<evidence type="ECO:0000256" key="1">
    <source>
        <dbReference type="SAM" id="SignalP"/>
    </source>
</evidence>
<feature type="chain" id="PRO_5043584206" evidence="1">
    <location>
        <begin position="29"/>
        <end position="73"/>
    </location>
</feature>
<accession>A0AAV1SSN8</accession>
<evidence type="ECO:0000313" key="3">
    <source>
        <dbReference type="Proteomes" id="UP001314170"/>
    </source>
</evidence>
<sequence length="73" mass="7078">MAVNSPRSILVSLLILAMVLSPLLPSQAAGHKTSPGFGPPAGGSSTNSKLICAGCVCSGPSPPGPCSKCCASP</sequence>